<dbReference type="InterPro" id="IPR055396">
    <property type="entry name" value="DUF7088"/>
</dbReference>
<dbReference type="EMBL" id="FQTV01000010">
    <property type="protein sequence ID" value="SHF55848.1"/>
    <property type="molecule type" value="Genomic_DNA"/>
</dbReference>
<evidence type="ECO:0000313" key="5">
    <source>
        <dbReference type="Proteomes" id="UP000184509"/>
    </source>
</evidence>
<dbReference type="Pfam" id="PF09822">
    <property type="entry name" value="ABC_transp_aux"/>
    <property type="match status" value="1"/>
</dbReference>
<dbReference type="NCBIfam" id="TIGR03521">
    <property type="entry name" value="GldG"/>
    <property type="match status" value="1"/>
</dbReference>
<evidence type="ECO:0000313" key="4">
    <source>
        <dbReference type="EMBL" id="SHF55848.1"/>
    </source>
</evidence>
<dbReference type="OrthoDB" id="9777219at2"/>
<evidence type="ECO:0000256" key="1">
    <source>
        <dbReference type="SAM" id="Phobius"/>
    </source>
</evidence>
<proteinExistence type="predicted"/>
<dbReference type="InterPro" id="IPR019196">
    <property type="entry name" value="ABC_transp_unknown"/>
</dbReference>
<keyword evidence="1" id="KW-0472">Membrane</keyword>
<dbReference type="Pfam" id="PF23357">
    <property type="entry name" value="DUF7088"/>
    <property type="match status" value="1"/>
</dbReference>
<organism evidence="4 5">
    <name type="scientific">Bacteroides luti</name>
    <dbReference type="NCBI Taxonomy" id="1297750"/>
    <lineage>
        <taxon>Bacteria</taxon>
        <taxon>Pseudomonadati</taxon>
        <taxon>Bacteroidota</taxon>
        <taxon>Bacteroidia</taxon>
        <taxon>Bacteroidales</taxon>
        <taxon>Bacteroidaceae</taxon>
        <taxon>Bacteroides</taxon>
    </lineage>
</organism>
<dbReference type="Proteomes" id="UP000184509">
    <property type="component" value="Unassembled WGS sequence"/>
</dbReference>
<protein>
    <submittedName>
        <fullName evidence="4">Gliding-associated putative ABC transporter substrate-binding component GldG</fullName>
    </submittedName>
</protein>
<dbReference type="InterPro" id="IPR019863">
    <property type="entry name" value="Motility-assoc_ABC-rel_GldG"/>
</dbReference>
<evidence type="ECO:0000259" key="2">
    <source>
        <dbReference type="Pfam" id="PF09822"/>
    </source>
</evidence>
<evidence type="ECO:0000259" key="3">
    <source>
        <dbReference type="Pfam" id="PF23357"/>
    </source>
</evidence>
<keyword evidence="5" id="KW-1185">Reference proteome</keyword>
<dbReference type="RefSeq" id="WP_073401986.1">
    <property type="nucleotide sequence ID" value="NZ_FQTV01000010.1"/>
</dbReference>
<accession>A0A1M5CM92</accession>
<feature type="transmembrane region" description="Helical" evidence="1">
    <location>
        <begin position="530"/>
        <end position="550"/>
    </location>
</feature>
<sequence>MKKKILKGTGLLVLLLVINLISSYCFIRVDLTSEKRYTLSDQSCKLVKSLDKPLKVILYLNGDLNPAFDRLRTSVNDMLDELSVYSTHGIILQNINPSAAPDEKSRQEHYLRMNNKGMRGLSVNERDREGKLSSKVIFPWAELIYNGDTIQVSLLKKNMNLTPQEVLNTSAGELEYNITEGLRVLTITNPDRIAFIEGHGEWSEPYVYEATNLLSKYYNVDRGQLSGNPEELLPYKVLIIASPKKAFTEKEKFALDQYLMNGGRILWLVDGIKISLQDFDGTGESSTLKQDVNLDDMLFTYGVRINPVTVQDMQCTAIRLASSKDGSKEAFTTLPWYFAPLINPSAENIITRNISSLKSEFVSTISFVGNSQLKKQVLLSTSPNAHTLRVPEKVSLRYVEMPADESYFNEPNIPVAGLIEGEFPSAFINQLTPDSCTELPQGRLQQSKNTRIIVVATGSIIKNEWKGQGDEAQPMPLGYDEVSGEQLGNADFVTNAVNYLAENEQWLNLRSHNYKLRLLKKQAINENRGFYEFINIATPPLLLLIAGFLFSRHRKKKQR</sequence>
<dbReference type="SUPFAM" id="SSF52317">
    <property type="entry name" value="Class I glutamine amidotransferase-like"/>
    <property type="match status" value="1"/>
</dbReference>
<feature type="domain" description="DUF7088" evidence="3">
    <location>
        <begin position="34"/>
        <end position="142"/>
    </location>
</feature>
<keyword evidence="1" id="KW-1133">Transmembrane helix</keyword>
<feature type="domain" description="ABC-type uncharacterised transport system" evidence="2">
    <location>
        <begin position="192"/>
        <end position="496"/>
    </location>
</feature>
<dbReference type="STRING" id="1297750.SAMN05444405_11090"/>
<reference evidence="4 5" key="1">
    <citation type="submission" date="2016-11" db="EMBL/GenBank/DDBJ databases">
        <authorList>
            <person name="Jaros S."/>
            <person name="Januszkiewicz K."/>
            <person name="Wedrychowicz H."/>
        </authorList>
    </citation>
    <scope>NUCLEOTIDE SEQUENCE [LARGE SCALE GENOMIC DNA]</scope>
    <source>
        <strain evidence="4 5">DSM 26991</strain>
    </source>
</reference>
<dbReference type="AlphaFoldDB" id="A0A1M5CM92"/>
<keyword evidence="1" id="KW-0812">Transmembrane</keyword>
<gene>
    <name evidence="4" type="ORF">SAMN05444405_11090</name>
</gene>
<dbReference type="InterPro" id="IPR029062">
    <property type="entry name" value="Class_I_gatase-like"/>
</dbReference>
<name>A0A1M5CM92_9BACE</name>